<accession>A0A1G6D262</accession>
<keyword evidence="3 6" id="KW-0479">Metal-binding</keyword>
<evidence type="ECO:0000256" key="2">
    <source>
        <dbReference type="ARBA" id="ARBA00022617"/>
    </source>
</evidence>
<evidence type="ECO:0000256" key="3">
    <source>
        <dbReference type="ARBA" id="ARBA00022723"/>
    </source>
</evidence>
<keyword evidence="1" id="KW-0813">Transport</keyword>
<sequence length="135" mass="14263">MNKRTVFVSLAIVAGAVAVLAWRAGVFETAPPASLQVTVPQLTETARAGAALFDENCAACHGPNGSGSENGPPLIHKIYEPGHHADGAFHLAAKQGVRSHHWSFGNMPPVEGITDDEVSDIVVYVREVQRANGIN</sequence>
<dbReference type="Proteomes" id="UP000199071">
    <property type="component" value="Unassembled WGS sequence"/>
</dbReference>
<protein>
    <submittedName>
        <fullName evidence="8">Cytochrome c</fullName>
    </submittedName>
</protein>
<dbReference type="RefSeq" id="WP_090877216.1">
    <property type="nucleotide sequence ID" value="NZ_FMXQ01000006.1"/>
</dbReference>
<keyword evidence="4" id="KW-0249">Electron transport</keyword>
<dbReference type="InterPro" id="IPR036909">
    <property type="entry name" value="Cyt_c-like_dom_sf"/>
</dbReference>
<evidence type="ECO:0000256" key="6">
    <source>
        <dbReference type="PROSITE-ProRule" id="PRU00433"/>
    </source>
</evidence>
<organism evidence="8 9">
    <name type="scientific">Bauldia litoralis</name>
    <dbReference type="NCBI Taxonomy" id="665467"/>
    <lineage>
        <taxon>Bacteria</taxon>
        <taxon>Pseudomonadati</taxon>
        <taxon>Pseudomonadota</taxon>
        <taxon>Alphaproteobacteria</taxon>
        <taxon>Hyphomicrobiales</taxon>
        <taxon>Kaistiaceae</taxon>
        <taxon>Bauldia</taxon>
    </lineage>
</organism>
<dbReference type="PROSITE" id="PS51007">
    <property type="entry name" value="CYTC"/>
    <property type="match status" value="1"/>
</dbReference>
<dbReference type="EMBL" id="FMXQ01000006">
    <property type="protein sequence ID" value="SDB39161.1"/>
    <property type="molecule type" value="Genomic_DNA"/>
</dbReference>
<evidence type="ECO:0000256" key="4">
    <source>
        <dbReference type="ARBA" id="ARBA00022982"/>
    </source>
</evidence>
<dbReference type="InterPro" id="IPR051811">
    <property type="entry name" value="Cytochrome_c550/c551-like"/>
</dbReference>
<dbReference type="SUPFAM" id="SSF46626">
    <property type="entry name" value="Cytochrome c"/>
    <property type="match status" value="1"/>
</dbReference>
<evidence type="ECO:0000256" key="5">
    <source>
        <dbReference type="ARBA" id="ARBA00023004"/>
    </source>
</evidence>
<keyword evidence="5 6" id="KW-0408">Iron</keyword>
<dbReference type="AlphaFoldDB" id="A0A1G6D262"/>
<dbReference type="GO" id="GO:0046872">
    <property type="term" value="F:metal ion binding"/>
    <property type="evidence" value="ECO:0007669"/>
    <property type="project" value="UniProtKB-KW"/>
</dbReference>
<name>A0A1G6D262_9HYPH</name>
<evidence type="ECO:0000259" key="7">
    <source>
        <dbReference type="PROSITE" id="PS51007"/>
    </source>
</evidence>
<dbReference type="Gene3D" id="1.10.760.10">
    <property type="entry name" value="Cytochrome c-like domain"/>
    <property type="match status" value="1"/>
</dbReference>
<feature type="domain" description="Cytochrome c" evidence="7">
    <location>
        <begin position="44"/>
        <end position="129"/>
    </location>
</feature>
<keyword evidence="9" id="KW-1185">Reference proteome</keyword>
<dbReference type="GO" id="GO:0020037">
    <property type="term" value="F:heme binding"/>
    <property type="evidence" value="ECO:0007669"/>
    <property type="project" value="InterPro"/>
</dbReference>
<dbReference type="Pfam" id="PF00034">
    <property type="entry name" value="Cytochrom_C"/>
    <property type="match status" value="1"/>
</dbReference>
<dbReference type="STRING" id="665467.SAMN02982931_02906"/>
<dbReference type="PANTHER" id="PTHR37823:SF1">
    <property type="entry name" value="CYTOCHROME C-553-LIKE"/>
    <property type="match status" value="1"/>
</dbReference>
<evidence type="ECO:0000313" key="9">
    <source>
        <dbReference type="Proteomes" id="UP000199071"/>
    </source>
</evidence>
<dbReference type="GO" id="GO:0009055">
    <property type="term" value="F:electron transfer activity"/>
    <property type="evidence" value="ECO:0007669"/>
    <property type="project" value="InterPro"/>
</dbReference>
<evidence type="ECO:0000256" key="1">
    <source>
        <dbReference type="ARBA" id="ARBA00022448"/>
    </source>
</evidence>
<dbReference type="PANTHER" id="PTHR37823">
    <property type="entry name" value="CYTOCHROME C-553-LIKE"/>
    <property type="match status" value="1"/>
</dbReference>
<evidence type="ECO:0000313" key="8">
    <source>
        <dbReference type="EMBL" id="SDB39161.1"/>
    </source>
</evidence>
<reference evidence="8 9" key="1">
    <citation type="submission" date="2016-10" db="EMBL/GenBank/DDBJ databases">
        <authorList>
            <person name="de Groot N.N."/>
        </authorList>
    </citation>
    <scope>NUCLEOTIDE SEQUENCE [LARGE SCALE GENOMIC DNA]</scope>
    <source>
        <strain evidence="8 9">ATCC 35022</strain>
    </source>
</reference>
<dbReference type="InterPro" id="IPR009056">
    <property type="entry name" value="Cyt_c-like_dom"/>
</dbReference>
<dbReference type="OrthoDB" id="9779283at2"/>
<gene>
    <name evidence="8" type="ORF">SAMN02982931_02906</name>
</gene>
<proteinExistence type="predicted"/>
<keyword evidence="2 6" id="KW-0349">Heme</keyword>